<dbReference type="OrthoDB" id="5431394at2"/>
<dbReference type="AlphaFoldDB" id="A0A5B8XR82"/>
<sequence length="214" mass="24682">MTEVNPELFKDVSRNDPCPCGSGQKFKKCHEKTLKLQKVAEKKTRSVQQLVGPNTHAWNFYKLLRMIHEDNLSALFYEFLHEEGPLRKKYPTLEAFLLASDQGEFKLPASDDFDLRRMRVDGPDVILLLNKGIHDPKAASVNLDVIRIRPNEFDASRKLRGANFRGFRIWDIERFERPKGEEVGLSDLGYTWEEAWTHPEEARSPVSPTLEAQS</sequence>
<dbReference type="Gene3D" id="3.10.450.50">
    <property type="match status" value="1"/>
</dbReference>
<evidence type="ECO:0000313" key="2">
    <source>
        <dbReference type="Proteomes" id="UP000321595"/>
    </source>
</evidence>
<proteinExistence type="predicted"/>
<reference evidence="1 2" key="1">
    <citation type="submission" date="2019-08" db="EMBL/GenBank/DDBJ databases">
        <authorList>
            <person name="Liang Q."/>
        </authorList>
    </citation>
    <scope>NUCLEOTIDE SEQUENCE [LARGE SCALE GENOMIC DNA]</scope>
    <source>
        <strain evidence="1 2">V1718</strain>
    </source>
</reference>
<organism evidence="1 2">
    <name type="scientific">Microvenator marinus</name>
    <dbReference type="NCBI Taxonomy" id="2600177"/>
    <lineage>
        <taxon>Bacteria</taxon>
        <taxon>Deltaproteobacteria</taxon>
        <taxon>Bradymonadales</taxon>
        <taxon>Microvenatoraceae</taxon>
        <taxon>Microvenator</taxon>
    </lineage>
</organism>
<protein>
    <submittedName>
        <fullName evidence="1">SEC-C domain-containing protein</fullName>
    </submittedName>
</protein>
<dbReference type="SUPFAM" id="SSF103642">
    <property type="entry name" value="Sec-C motif"/>
    <property type="match status" value="1"/>
</dbReference>
<name>A0A5B8XR82_9DELT</name>
<accession>A0A5B8XR82</accession>
<keyword evidence="2" id="KW-1185">Reference proteome</keyword>
<dbReference type="KEGG" id="bbae:FRD01_01085"/>
<evidence type="ECO:0000313" key="1">
    <source>
        <dbReference type="EMBL" id="QED25879.1"/>
    </source>
</evidence>
<dbReference type="EMBL" id="CP042467">
    <property type="protein sequence ID" value="QED25879.1"/>
    <property type="molecule type" value="Genomic_DNA"/>
</dbReference>
<dbReference type="InterPro" id="IPR004027">
    <property type="entry name" value="SEC_C_motif"/>
</dbReference>
<dbReference type="RefSeq" id="WP_146956834.1">
    <property type="nucleotide sequence ID" value="NZ_CP042467.1"/>
</dbReference>
<dbReference type="Proteomes" id="UP000321595">
    <property type="component" value="Chromosome"/>
</dbReference>
<dbReference type="Pfam" id="PF02810">
    <property type="entry name" value="SEC-C"/>
    <property type="match status" value="1"/>
</dbReference>
<gene>
    <name evidence="1" type="ORF">FRD01_01085</name>
</gene>